<gene>
    <name evidence="1" type="ORF">MORIYA_0217</name>
</gene>
<evidence type="ECO:0000313" key="1">
    <source>
        <dbReference type="EMBL" id="SQD76695.1"/>
    </source>
</evidence>
<dbReference type="AlphaFoldDB" id="A0A330LRH4"/>
<protein>
    <submittedName>
        <fullName evidence="1">Uncharacterized protein</fullName>
    </submittedName>
</protein>
<keyword evidence="2" id="KW-1185">Reference proteome</keyword>
<dbReference type="Proteomes" id="UP000250163">
    <property type="component" value="Chromosome MORIYA"/>
</dbReference>
<organism evidence="1 2">
    <name type="scientific">Moritella yayanosii</name>
    <dbReference type="NCBI Taxonomy" id="69539"/>
    <lineage>
        <taxon>Bacteria</taxon>
        <taxon>Pseudomonadati</taxon>
        <taxon>Pseudomonadota</taxon>
        <taxon>Gammaproteobacteria</taxon>
        <taxon>Alteromonadales</taxon>
        <taxon>Moritellaceae</taxon>
        <taxon>Moritella</taxon>
    </lineage>
</organism>
<proteinExistence type="predicted"/>
<evidence type="ECO:0000313" key="2">
    <source>
        <dbReference type="Proteomes" id="UP000250163"/>
    </source>
</evidence>
<dbReference type="KEGG" id="mya:MORIYA_0217"/>
<sequence>MHKDSILMDNKTELNSINGYASIFLGLGDNALPATLNSALNTVFTKERDNADDDVKAFRGKVITEIKTDHNSHYPVLLGKSNAIYNALCLIVIVGVGATKNIFKHAVQIKKKKSLSSLLEQKEEQKLLFFCLGIHNENVAEIELKLGSEYFDLFTDKLPSPFGYSKNDKHNLAPMLTFFKVKIPWQDYVNDYQAAEKSYVAKDLDSAKQQLELLEKKALLPLPMVTSLKERIVAQQIEAEEASDYLQSLLNYK</sequence>
<name>A0A330LRH4_9GAMM</name>
<reference evidence="2" key="1">
    <citation type="submission" date="2018-05" db="EMBL/GenBank/DDBJ databases">
        <authorList>
            <person name="Cea G.-C."/>
            <person name="William W."/>
        </authorList>
    </citation>
    <scope>NUCLEOTIDE SEQUENCE [LARGE SCALE GENOMIC DNA]</scope>
    <source>
        <strain evidence="2">DB21MT 5</strain>
    </source>
</reference>
<accession>A0A330LRH4</accession>
<dbReference type="EMBL" id="LS483250">
    <property type="protein sequence ID" value="SQD76695.1"/>
    <property type="molecule type" value="Genomic_DNA"/>
</dbReference>